<feature type="domain" description="C2H2-type" evidence="3">
    <location>
        <begin position="313"/>
        <end position="340"/>
    </location>
</feature>
<keyword evidence="1" id="KW-0862">Zinc</keyword>
<organism evidence="4 5">
    <name type="scientific">Roridomyces roridus</name>
    <dbReference type="NCBI Taxonomy" id="1738132"/>
    <lineage>
        <taxon>Eukaryota</taxon>
        <taxon>Fungi</taxon>
        <taxon>Dikarya</taxon>
        <taxon>Basidiomycota</taxon>
        <taxon>Agaricomycotina</taxon>
        <taxon>Agaricomycetes</taxon>
        <taxon>Agaricomycetidae</taxon>
        <taxon>Agaricales</taxon>
        <taxon>Marasmiineae</taxon>
        <taxon>Mycenaceae</taxon>
        <taxon>Roridomyces</taxon>
    </lineage>
</organism>
<dbReference type="InterPro" id="IPR036236">
    <property type="entry name" value="Znf_C2H2_sf"/>
</dbReference>
<feature type="region of interest" description="Disordered" evidence="2">
    <location>
        <begin position="63"/>
        <end position="93"/>
    </location>
</feature>
<feature type="compositionally biased region" description="Polar residues" evidence="2">
    <location>
        <begin position="1"/>
        <end position="19"/>
    </location>
</feature>
<dbReference type="AlphaFoldDB" id="A0AAD7FY93"/>
<dbReference type="EMBL" id="JARKIF010000001">
    <property type="protein sequence ID" value="KAJ7649738.1"/>
    <property type="molecule type" value="Genomic_DNA"/>
</dbReference>
<feature type="region of interest" description="Disordered" evidence="2">
    <location>
        <begin position="281"/>
        <end position="303"/>
    </location>
</feature>
<reference evidence="4" key="1">
    <citation type="submission" date="2023-03" db="EMBL/GenBank/DDBJ databases">
        <title>Massive genome expansion in bonnet fungi (Mycena s.s.) driven by repeated elements and novel gene families across ecological guilds.</title>
        <authorList>
            <consortium name="Lawrence Berkeley National Laboratory"/>
            <person name="Harder C.B."/>
            <person name="Miyauchi S."/>
            <person name="Viragh M."/>
            <person name="Kuo A."/>
            <person name="Thoen E."/>
            <person name="Andreopoulos B."/>
            <person name="Lu D."/>
            <person name="Skrede I."/>
            <person name="Drula E."/>
            <person name="Henrissat B."/>
            <person name="Morin E."/>
            <person name="Kohler A."/>
            <person name="Barry K."/>
            <person name="LaButti K."/>
            <person name="Morin E."/>
            <person name="Salamov A."/>
            <person name="Lipzen A."/>
            <person name="Mereny Z."/>
            <person name="Hegedus B."/>
            <person name="Baldrian P."/>
            <person name="Stursova M."/>
            <person name="Weitz H."/>
            <person name="Taylor A."/>
            <person name="Grigoriev I.V."/>
            <person name="Nagy L.G."/>
            <person name="Martin F."/>
            <person name="Kauserud H."/>
        </authorList>
    </citation>
    <scope>NUCLEOTIDE SEQUENCE</scope>
    <source>
        <strain evidence="4">9284</strain>
    </source>
</reference>
<evidence type="ECO:0000256" key="2">
    <source>
        <dbReference type="SAM" id="MobiDB-lite"/>
    </source>
</evidence>
<dbReference type="SUPFAM" id="SSF57667">
    <property type="entry name" value="beta-beta-alpha zinc fingers"/>
    <property type="match status" value="1"/>
</dbReference>
<evidence type="ECO:0000313" key="4">
    <source>
        <dbReference type="EMBL" id="KAJ7649738.1"/>
    </source>
</evidence>
<feature type="region of interest" description="Disordered" evidence="2">
    <location>
        <begin position="1"/>
        <end position="50"/>
    </location>
</feature>
<keyword evidence="1" id="KW-0863">Zinc-finger</keyword>
<proteinExistence type="predicted"/>
<keyword evidence="1" id="KW-0479">Metal-binding</keyword>
<feature type="compositionally biased region" description="Polar residues" evidence="2">
    <location>
        <begin position="282"/>
        <end position="293"/>
    </location>
</feature>
<evidence type="ECO:0000259" key="3">
    <source>
        <dbReference type="PROSITE" id="PS50157"/>
    </source>
</evidence>
<dbReference type="PROSITE" id="PS00028">
    <property type="entry name" value="ZINC_FINGER_C2H2_1"/>
    <property type="match status" value="1"/>
</dbReference>
<protein>
    <recommendedName>
        <fullName evidence="3">C2H2-type domain-containing protein</fullName>
    </recommendedName>
</protein>
<gene>
    <name evidence="4" type="ORF">FB45DRAFT_885761</name>
</gene>
<sequence>MQNQQYYMSATPAHHTSGSGIAPSTAEEDGDFTFNIENSPSPPHRENEDIYWDGAASVTAIRRQRSTYRGGSQSPYRYRSPHPSPYDLSDGLETYRGRSKTRAERCGMQRRFPSIDPSVNGIDRNLAALSIEETPQPEVPYPSYIHDESYMGRLIPQGFASLGGQAGYEGPSVTPQGPQAYMGEAWVYTSSNVSTQAPGSSSLSPITRPAAPAQLDADEVYYNGGAEHAPSFTVISGGIRKARPRRKERSPYPPQHRKADGQGQDVDASSLWDGQMSLEGPMTSQPIRSQVGTDATVRASTARRKDPSKIGDFICGVCGHDFTAKHNLNNHMNSHLDIKKFECGCGERFGTAHVLKRHRSKCSS</sequence>
<dbReference type="GO" id="GO:0008270">
    <property type="term" value="F:zinc ion binding"/>
    <property type="evidence" value="ECO:0007669"/>
    <property type="project" value="UniProtKB-KW"/>
</dbReference>
<evidence type="ECO:0000256" key="1">
    <source>
        <dbReference type="PROSITE-ProRule" id="PRU00042"/>
    </source>
</evidence>
<comment type="caution">
    <text evidence="4">The sequence shown here is derived from an EMBL/GenBank/DDBJ whole genome shotgun (WGS) entry which is preliminary data.</text>
</comment>
<dbReference type="InterPro" id="IPR013087">
    <property type="entry name" value="Znf_C2H2_type"/>
</dbReference>
<dbReference type="Proteomes" id="UP001221142">
    <property type="component" value="Unassembled WGS sequence"/>
</dbReference>
<accession>A0AAD7FY93</accession>
<evidence type="ECO:0000313" key="5">
    <source>
        <dbReference type="Proteomes" id="UP001221142"/>
    </source>
</evidence>
<keyword evidence="5" id="KW-1185">Reference proteome</keyword>
<dbReference type="PROSITE" id="PS50157">
    <property type="entry name" value="ZINC_FINGER_C2H2_2"/>
    <property type="match status" value="1"/>
</dbReference>
<dbReference type="Gene3D" id="3.30.160.60">
    <property type="entry name" value="Classic Zinc Finger"/>
    <property type="match status" value="1"/>
</dbReference>
<name>A0AAD7FY93_9AGAR</name>
<feature type="region of interest" description="Disordered" evidence="2">
    <location>
        <begin position="239"/>
        <end position="268"/>
    </location>
</feature>